<gene>
    <name evidence="1" type="ORF">DHETER_LOCUS13747</name>
</gene>
<protein>
    <submittedName>
        <fullName evidence="1">16896_t:CDS:1</fullName>
    </submittedName>
</protein>
<proteinExistence type="predicted"/>
<comment type="caution">
    <text evidence="1">The sequence shown here is derived from an EMBL/GenBank/DDBJ whole genome shotgun (WGS) entry which is preliminary data.</text>
</comment>
<feature type="non-terminal residue" evidence="1">
    <location>
        <position position="47"/>
    </location>
</feature>
<accession>A0ACA9Q6F9</accession>
<dbReference type="Proteomes" id="UP000789702">
    <property type="component" value="Unassembled WGS sequence"/>
</dbReference>
<sequence>MHKPESEYINRTFKTDEVSTDNNILTKLHEYNVVDCKMTIESFEKFL</sequence>
<name>A0ACA9Q6F9_9GLOM</name>
<evidence type="ECO:0000313" key="2">
    <source>
        <dbReference type="Proteomes" id="UP000789702"/>
    </source>
</evidence>
<dbReference type="EMBL" id="CAJVPU010038970">
    <property type="protein sequence ID" value="CAG8736081.1"/>
    <property type="molecule type" value="Genomic_DNA"/>
</dbReference>
<organism evidence="1 2">
    <name type="scientific">Dentiscutata heterogama</name>
    <dbReference type="NCBI Taxonomy" id="1316150"/>
    <lineage>
        <taxon>Eukaryota</taxon>
        <taxon>Fungi</taxon>
        <taxon>Fungi incertae sedis</taxon>
        <taxon>Mucoromycota</taxon>
        <taxon>Glomeromycotina</taxon>
        <taxon>Glomeromycetes</taxon>
        <taxon>Diversisporales</taxon>
        <taxon>Gigasporaceae</taxon>
        <taxon>Dentiscutata</taxon>
    </lineage>
</organism>
<reference evidence="1" key="1">
    <citation type="submission" date="2021-06" db="EMBL/GenBank/DDBJ databases">
        <authorList>
            <person name="Kallberg Y."/>
            <person name="Tangrot J."/>
            <person name="Rosling A."/>
        </authorList>
    </citation>
    <scope>NUCLEOTIDE SEQUENCE</scope>
    <source>
        <strain evidence="1">IL203A</strain>
    </source>
</reference>
<keyword evidence="2" id="KW-1185">Reference proteome</keyword>
<evidence type="ECO:0000313" key="1">
    <source>
        <dbReference type="EMBL" id="CAG8736081.1"/>
    </source>
</evidence>